<dbReference type="Pfam" id="PF19077">
    <property type="entry name" value="Big_13"/>
    <property type="match status" value="12"/>
</dbReference>
<feature type="domain" description="Bacterial Ig-like" evidence="3">
    <location>
        <begin position="700"/>
        <end position="808"/>
    </location>
</feature>
<evidence type="ECO:0000313" key="5">
    <source>
        <dbReference type="Proteomes" id="UP000092713"/>
    </source>
</evidence>
<feature type="domain" description="Bacterial Ig-like" evidence="3">
    <location>
        <begin position="1476"/>
        <end position="1567"/>
    </location>
</feature>
<feature type="region of interest" description="Disordered" evidence="1">
    <location>
        <begin position="575"/>
        <end position="613"/>
    </location>
</feature>
<feature type="domain" description="Bacterial Ig-like" evidence="3">
    <location>
        <begin position="1680"/>
        <end position="1771"/>
    </location>
</feature>
<dbReference type="InterPro" id="IPR025592">
    <property type="entry name" value="DUF4347"/>
</dbReference>
<organism evidence="4 5">
    <name type="scientific">Janthinobacterium psychrotolerans</name>
    <dbReference type="NCBI Taxonomy" id="1747903"/>
    <lineage>
        <taxon>Bacteria</taxon>
        <taxon>Pseudomonadati</taxon>
        <taxon>Pseudomonadota</taxon>
        <taxon>Betaproteobacteria</taxon>
        <taxon>Burkholderiales</taxon>
        <taxon>Oxalobacteraceae</taxon>
        <taxon>Janthinobacterium</taxon>
    </lineage>
</organism>
<feature type="domain" description="Bacterial Ig-like" evidence="3">
    <location>
        <begin position="1047"/>
        <end position="1144"/>
    </location>
</feature>
<feature type="domain" description="DUF4347" evidence="2">
    <location>
        <begin position="118"/>
        <end position="281"/>
    </location>
</feature>
<feature type="compositionally biased region" description="Polar residues" evidence="1">
    <location>
        <begin position="589"/>
        <end position="606"/>
    </location>
</feature>
<evidence type="ECO:0000259" key="2">
    <source>
        <dbReference type="Pfam" id="PF14252"/>
    </source>
</evidence>
<feature type="compositionally biased region" description="Polar residues" evidence="1">
    <location>
        <begin position="1145"/>
        <end position="1168"/>
    </location>
</feature>
<feature type="compositionally biased region" description="Low complexity" evidence="1">
    <location>
        <begin position="699"/>
        <end position="715"/>
    </location>
</feature>
<feature type="domain" description="Bacterial Ig-like" evidence="3">
    <location>
        <begin position="1253"/>
        <end position="1349"/>
    </location>
</feature>
<dbReference type="Proteomes" id="UP000092713">
    <property type="component" value="Unassembled WGS sequence"/>
</dbReference>
<dbReference type="STRING" id="1747903.ASR47_1007259"/>
<dbReference type="RefSeq" id="WP_150127819.1">
    <property type="nucleotide sequence ID" value="NZ_LOCQ01000056.1"/>
</dbReference>
<dbReference type="Pfam" id="PF17963">
    <property type="entry name" value="Big_9"/>
    <property type="match status" value="1"/>
</dbReference>
<feature type="compositionally biased region" description="Low complexity" evidence="1">
    <location>
        <begin position="1053"/>
        <end position="1074"/>
    </location>
</feature>
<feature type="region of interest" description="Disordered" evidence="1">
    <location>
        <begin position="1048"/>
        <end position="1074"/>
    </location>
</feature>
<comment type="caution">
    <text evidence="4">The sequence shown here is derived from an EMBL/GenBank/DDBJ whole genome shotgun (WGS) entry which is preliminary data.</text>
</comment>
<feature type="non-terminal residue" evidence="4">
    <location>
        <position position="1871"/>
    </location>
</feature>
<evidence type="ECO:0000256" key="1">
    <source>
        <dbReference type="SAM" id="MobiDB-lite"/>
    </source>
</evidence>
<dbReference type="InterPro" id="IPR013783">
    <property type="entry name" value="Ig-like_fold"/>
</dbReference>
<feature type="region of interest" description="Disordered" evidence="1">
    <location>
        <begin position="696"/>
        <end position="718"/>
    </location>
</feature>
<dbReference type="InterPro" id="IPR044016">
    <property type="entry name" value="Big_13"/>
</dbReference>
<feature type="region of interest" description="Disordered" evidence="1">
    <location>
        <begin position="1145"/>
        <end position="1176"/>
    </location>
</feature>
<sequence>MTRYDDSKPAAPPAAMPARPGSARLRPSRSLLALETRIVFDGAAAALAEPHDAAAGLMHKAVAGLPVDAARAPAAAAAAVQASERPPASSPAPERAPAEPAATAADTGADTAAAVNTIVFVDASVANPAALLAGLKPGTEVIMLDKNSDGVQQIADALKGRHGLDSIQILSEGNNGRMLLGSTTLADSNIETYQAALAGWGGALRAGGDILLFGCNVANTPTGDHFVNRLAALTGADVAASTDATGAAALGGNWTLEKHTGAIEADKALGERAMADYDGLLLTGNGTANGDYDFGGTLSAPLTGANVGFKKLNDKLLVSSFLSKVGTQLYANDTNANSDGSVITAVFKAEGTTVAKTFTFNDFSLSVTDPGGLHLRYFDQLEVLLKDVNGNTIGSAYKIANGTTPTMGTAITKLSTLLNNGNEWSVNGVASVTITASLVLNATLGKQGGFGTEINFESMKMSNIAAVAANVAPTFVGATTTLSAPQNGVSLTANDLFHVSDTDSGQTLTWSLDNSVNAQHGTVSQSFQQGSSGGTDITPLGSITYTPVAGYVGTDTFAVKVSDGTSTTTRIITVNVTPTTPGTPDLSAGTDSGSNQGDNRTNAGSLTFSGTSGADDTTSTVKVFLDANSNGSFDNGEATASATVGNGSWSVSNLSTTGLADGAYTAYAIVTSATGGISSARSAGLSVVIDKTTPGTPTNASALLSGSDSGSSNADRLTRTTNPTIRVSLTGTNAVAGDKAELLLGGAALSTPATATVTGTDISNGYIDVTITSGTLGVDGSKTITARVTDVAGNVGTAGGSVSFTLDTSAPGAPTTALVLTAATDSGSSATDGRTSNTSPSFQVSLAGTNAVAGDTIELLLGGAALGTPVLATLSASDITRGTIDLSLGSNTLGSDGSKTVTARVTDVAGNIGTAGGAATIVLDTTAPGAPAAIAMTAGSDSGSSNADGITNVSTPVMRVSLTGTNAVANDTIELLLGGAAMSTPVRGTVSATDVSNGYIDVAITSGNLGSDGVKAITARLTDAAGNTGSAGGALSFTLDTTVNATPGVPALSSASDSGRSNSDRNTNVTTPTITGTAVAGSTVSLYDSDGSTVLGTALADGSGAWSITSSTLADGAHQLRARSTDAAGNISLASATLAITIDTSAPAQPTAPTLDTASDSGSSNSDRITSITTPTISGSAENLSTITVYDSDGTTVLGTTTANGSGAWSIPSSTLADGVHNLTVKATDAAGNTSVVSSALQITIATVGVAPTGLALAPSSDSGVSSVDGITSITMPTVTGTAPANSIVTLYDSDGSTVLGTATATGGTWSITPTVALAEGAHTLTAKAFDLVGNTSAASSVLAITIDTRAPGTPTSPLALAAGSDSGTSNIDHLTRITNPTVRLSLAGTSAVAGDRAELLLSGNALGTPARATLTTQDISNGYVDLVVTAGDLGADGGKPLTARVTDAAGNVGSAGGALAITLDTTAPAAPNAPVLALASDSGALNNDGVTRITTPVITGTAEAGSLVTLYDTDGTTVLGTAVATGGVWSITSSALATGAHSLSVKAVDAAGNTSVASPALAITIDATAPAAPNAPALALASDSGASNTDGVTSVTTPTFTGTAEAGSTVTLYDTDGTTVLGTAVATGGVWSITSSALATGAHSLTVKAVDAAGNTSAASAALSIIIDATGPAAPDAPVLALASDSGASNTDGVTSVTTPTVTGSAEAGSLVTLYDTDGTTVLGTAVATGGVWSITSSALASGAHSLTVKAVDAAGNTSVASPALAITIDATAPAAPNAPALALASDSGASNTDGVTRITTPTFTGTAEAGSLVTLYDTDGTTVLGTAVATGGVWSITSSALATGAHSLTVKAVDAAGNTSAASAALSII</sequence>
<keyword evidence="5" id="KW-1185">Reference proteome</keyword>
<feature type="domain" description="Bacterial Ig-like" evidence="3">
    <location>
        <begin position="582"/>
        <end position="690"/>
    </location>
</feature>
<dbReference type="Gene3D" id="2.60.40.10">
    <property type="entry name" value="Immunoglobulins"/>
    <property type="match status" value="12"/>
</dbReference>
<protein>
    <submittedName>
        <fullName evidence="4">Ig-like domain (Group 3)</fullName>
    </submittedName>
</protein>
<proteinExistence type="predicted"/>
<dbReference type="NCBIfam" id="NF033510">
    <property type="entry name" value="Ca_tandemer"/>
    <property type="match status" value="7"/>
</dbReference>
<dbReference type="OrthoDB" id="6091599at2"/>
<evidence type="ECO:0000259" key="3">
    <source>
        <dbReference type="Pfam" id="PF19077"/>
    </source>
</evidence>
<feature type="domain" description="Bacterial Ig-like" evidence="3">
    <location>
        <begin position="1149"/>
        <end position="1245"/>
    </location>
</feature>
<dbReference type="Gene3D" id="2.60.40.3440">
    <property type="match status" value="1"/>
</dbReference>
<gene>
    <name evidence="4" type="ORF">ASR47_1007259</name>
</gene>
<evidence type="ECO:0000313" key="4">
    <source>
        <dbReference type="EMBL" id="OBV38943.1"/>
    </source>
</evidence>
<reference evidence="4 5" key="1">
    <citation type="submission" date="2016-04" db="EMBL/GenBank/DDBJ databases">
        <title>Draft genome sequence of Janthinobacterium psychrotolerans sp. nov., isolated from freshwater sediments in Denmark.</title>
        <authorList>
            <person name="Gong X."/>
            <person name="Skrivergaard S."/>
            <person name="Korsgaard B.S."/>
            <person name="Schreiber L."/>
            <person name="Marshall I.P."/>
            <person name="Finster K."/>
            <person name="Schramm A."/>
        </authorList>
    </citation>
    <scope>NUCLEOTIDE SEQUENCE [LARGE SCALE GENOMIC DNA]</scope>
    <source>
        <strain evidence="4 5">S3-2</strain>
    </source>
</reference>
<feature type="domain" description="Bacterial Ig-like" evidence="3">
    <location>
        <begin position="1359"/>
        <end position="1466"/>
    </location>
</feature>
<feature type="region of interest" description="Disordered" evidence="1">
    <location>
        <begin position="78"/>
        <end position="107"/>
    </location>
</feature>
<feature type="domain" description="Bacterial Ig-like" evidence="3">
    <location>
        <begin position="1576"/>
        <end position="1669"/>
    </location>
</feature>
<feature type="compositionally biased region" description="Low complexity" evidence="1">
    <location>
        <begin position="16"/>
        <end position="27"/>
    </location>
</feature>
<feature type="domain" description="Bacterial Ig-like" evidence="3">
    <location>
        <begin position="932"/>
        <end position="1041"/>
    </location>
</feature>
<feature type="domain" description="Bacterial Ig-like" evidence="3">
    <location>
        <begin position="817"/>
        <end position="925"/>
    </location>
</feature>
<feature type="region of interest" description="Disordered" evidence="1">
    <location>
        <begin position="1"/>
        <end position="27"/>
    </location>
</feature>
<name>A0A1A7C3Q8_9BURK</name>
<dbReference type="EMBL" id="LOCQ01000056">
    <property type="protein sequence ID" value="OBV38943.1"/>
    <property type="molecule type" value="Genomic_DNA"/>
</dbReference>
<accession>A0A1A7C3Q8</accession>
<feature type="compositionally biased region" description="Low complexity" evidence="1">
    <location>
        <begin position="575"/>
        <end position="585"/>
    </location>
</feature>
<dbReference type="Pfam" id="PF14252">
    <property type="entry name" value="DUF4347"/>
    <property type="match status" value="1"/>
</dbReference>
<feature type="domain" description="Bacterial Ig-like" evidence="3">
    <location>
        <begin position="1780"/>
        <end position="1866"/>
    </location>
</feature>